<dbReference type="KEGG" id="tcn:H9L16_13835"/>
<keyword evidence="3" id="KW-0830">Ubiquinone</keyword>
<dbReference type="GO" id="GO:0008137">
    <property type="term" value="F:NADH dehydrogenase (ubiquinone) activity"/>
    <property type="evidence" value="ECO:0007669"/>
    <property type="project" value="InterPro"/>
</dbReference>
<evidence type="ECO:0000256" key="1">
    <source>
        <dbReference type="ARBA" id="ARBA00007569"/>
    </source>
</evidence>
<dbReference type="PANTHER" id="PTHR10884:SF14">
    <property type="entry name" value="NADH DEHYDROGENASE [UBIQUINONE] IRON-SULFUR PROTEIN 3, MITOCHONDRIAL"/>
    <property type="match status" value="1"/>
</dbReference>
<dbReference type="Pfam" id="PF00329">
    <property type="entry name" value="Complex1_30kDa"/>
    <property type="match status" value="1"/>
</dbReference>
<dbReference type="NCBIfam" id="NF004730">
    <property type="entry name" value="PRK06074.1-1"/>
    <property type="match status" value="1"/>
</dbReference>
<keyword evidence="7" id="KW-0560">Oxidoreductase</keyword>
<dbReference type="InterPro" id="IPR001268">
    <property type="entry name" value="NADH_UbQ_OxRdtase_30kDa_su"/>
</dbReference>
<protein>
    <recommendedName>
        <fullName evidence="3">NADH-quinone oxidoreductase subunit C</fullName>
        <ecNumber evidence="3">7.1.1.-</ecNumber>
    </recommendedName>
    <alternativeName>
        <fullName evidence="3">NADH dehydrogenase I subunit C</fullName>
    </alternativeName>
    <alternativeName>
        <fullName evidence="3">NDH-1 subunit C</fullName>
    </alternativeName>
</protein>
<organism evidence="7 8">
    <name type="scientific">Thermomonas carbonis</name>
    <dbReference type="NCBI Taxonomy" id="1463158"/>
    <lineage>
        <taxon>Bacteria</taxon>
        <taxon>Pseudomonadati</taxon>
        <taxon>Pseudomonadota</taxon>
        <taxon>Gammaproteobacteria</taxon>
        <taxon>Lysobacterales</taxon>
        <taxon>Lysobacteraceae</taxon>
        <taxon>Thermomonas</taxon>
    </lineage>
</organism>
<dbReference type="EMBL" id="CP060719">
    <property type="protein sequence ID" value="QNN69718.1"/>
    <property type="molecule type" value="Genomic_DNA"/>
</dbReference>
<evidence type="ECO:0000256" key="3">
    <source>
        <dbReference type="HAMAP-Rule" id="MF_01357"/>
    </source>
</evidence>
<keyword evidence="8" id="KW-1185">Reference proteome</keyword>
<comment type="subcellular location">
    <subcellularLocation>
        <location evidence="3">Cell membrane</location>
        <topology evidence="3">Peripheral membrane protein</topology>
        <orientation evidence="3">Cytoplasmic side</orientation>
    </subcellularLocation>
</comment>
<proteinExistence type="inferred from homology"/>
<dbReference type="Gene3D" id="3.30.460.80">
    <property type="entry name" value="NADH:ubiquinone oxidoreductase, 30kDa subunit"/>
    <property type="match status" value="1"/>
</dbReference>
<dbReference type="HAMAP" id="MF_01357">
    <property type="entry name" value="NDH1_NuoC"/>
    <property type="match status" value="1"/>
</dbReference>
<dbReference type="Proteomes" id="UP000515804">
    <property type="component" value="Chromosome"/>
</dbReference>
<keyword evidence="3" id="KW-1003">Cell membrane</keyword>
<feature type="domain" description="NADH:ubiquinone oxidoreductase 30kDa subunit" evidence="6">
    <location>
        <begin position="106"/>
        <end position="198"/>
    </location>
</feature>
<comment type="subunit">
    <text evidence="3">NDH-1 is composed of 14 different subunits. Subunits NuoB, C, D, E, F, and G constitute the peripheral sector of the complex.</text>
</comment>
<keyword evidence="3 5" id="KW-0874">Quinone</keyword>
<sequence>MSATFATELAARFGAAAVQIALPRGEVTLEVAVDEWLAACTSLRDEFGFDTFIDLCGIDYLSYGDDEWDTDGVSAQGFSRGVEGQGPGRFKWTEQPSHQVADPQAIAIDALDGKRYAAVLHLVSVRNNIRVRVRCFAADNSLPVVPSLVGIWPGVNWFEREAFDMFGIIFDGHPDLRRILTDYGFVGHPFRKDFPLIGNVEVHYDAEKQRVVYAPVTSVEPRVGVPRVIRDDARFATAEGERGGKILQREAR</sequence>
<dbReference type="RefSeq" id="WP_187552235.1">
    <property type="nucleotide sequence ID" value="NZ_BMZL01000001.1"/>
</dbReference>
<dbReference type="InterPro" id="IPR010218">
    <property type="entry name" value="NADH_DH_suC"/>
</dbReference>
<dbReference type="GO" id="GO:0048038">
    <property type="term" value="F:quinone binding"/>
    <property type="evidence" value="ECO:0007669"/>
    <property type="project" value="UniProtKB-KW"/>
</dbReference>
<dbReference type="AlphaFoldDB" id="A0A7G9SPE3"/>
<evidence type="ECO:0000256" key="5">
    <source>
        <dbReference type="RuleBase" id="RU003582"/>
    </source>
</evidence>
<evidence type="ECO:0000256" key="4">
    <source>
        <dbReference type="RuleBase" id="RU003456"/>
    </source>
</evidence>
<reference evidence="7 8" key="1">
    <citation type="submission" date="2020-08" db="EMBL/GenBank/DDBJ databases">
        <title>Genome sequence of Thermomonas carbonis KCTC 42013T.</title>
        <authorList>
            <person name="Hyun D.-W."/>
            <person name="Bae J.-W."/>
        </authorList>
    </citation>
    <scope>NUCLEOTIDE SEQUENCE [LARGE SCALE GENOMIC DNA]</scope>
    <source>
        <strain evidence="7 8">KCTC 42013</strain>
    </source>
</reference>
<evidence type="ECO:0000313" key="8">
    <source>
        <dbReference type="Proteomes" id="UP000515804"/>
    </source>
</evidence>
<comment type="function">
    <text evidence="3">NDH-1 shuttles electrons from NADH, via FMN and iron-sulfur (Fe-S) centers, to quinones in the respiratory chain. The immediate electron acceptor for the enzyme in this species is believed to be ubiquinone. Couples the redox reaction to proton translocation (for every two electrons transferred, four hydrogen ions are translocated across the cytoplasmic membrane), and thus conserves the redox energy in a proton gradient.</text>
</comment>
<evidence type="ECO:0000313" key="7">
    <source>
        <dbReference type="EMBL" id="QNN69718.1"/>
    </source>
</evidence>
<accession>A0A7G9SPE3</accession>
<comment type="similarity">
    <text evidence="1 3 4">Belongs to the complex I 30 kDa subunit family.</text>
</comment>
<dbReference type="EC" id="7.1.1.-" evidence="3"/>
<gene>
    <name evidence="3" type="primary">nuoC</name>
    <name evidence="7" type="ORF">H9L16_13835</name>
</gene>
<keyword evidence="2 3" id="KW-0813">Transport</keyword>
<dbReference type="InterPro" id="IPR037232">
    <property type="entry name" value="NADH_quin_OxRdtase_su_C/D-like"/>
</dbReference>
<name>A0A7G9SPE3_9GAMM</name>
<evidence type="ECO:0000259" key="6">
    <source>
        <dbReference type="Pfam" id="PF00329"/>
    </source>
</evidence>
<dbReference type="InterPro" id="IPR020396">
    <property type="entry name" value="NADH_UbQ_OxRdtase_CS"/>
</dbReference>
<dbReference type="PANTHER" id="PTHR10884">
    <property type="entry name" value="NADH DEHYDROGENASE UBIQUINONE IRON-SULFUR PROTEIN 3"/>
    <property type="match status" value="1"/>
</dbReference>
<dbReference type="PROSITE" id="PS00542">
    <property type="entry name" value="COMPLEX1_30K"/>
    <property type="match status" value="1"/>
</dbReference>
<dbReference type="GO" id="GO:0005886">
    <property type="term" value="C:plasma membrane"/>
    <property type="evidence" value="ECO:0007669"/>
    <property type="project" value="UniProtKB-SubCell"/>
</dbReference>
<keyword evidence="3" id="KW-0472">Membrane</keyword>
<comment type="catalytic activity">
    <reaction evidence="3 5">
        <text>a quinone + NADH + 5 H(+)(in) = a quinol + NAD(+) + 4 H(+)(out)</text>
        <dbReference type="Rhea" id="RHEA:57888"/>
        <dbReference type="ChEBI" id="CHEBI:15378"/>
        <dbReference type="ChEBI" id="CHEBI:24646"/>
        <dbReference type="ChEBI" id="CHEBI:57540"/>
        <dbReference type="ChEBI" id="CHEBI:57945"/>
        <dbReference type="ChEBI" id="CHEBI:132124"/>
    </reaction>
</comment>
<evidence type="ECO:0000256" key="2">
    <source>
        <dbReference type="ARBA" id="ARBA00022448"/>
    </source>
</evidence>
<dbReference type="NCBIfam" id="NF004732">
    <property type="entry name" value="PRK06074.1-4"/>
    <property type="match status" value="1"/>
</dbReference>
<keyword evidence="3 4" id="KW-0520">NAD</keyword>
<dbReference type="SUPFAM" id="SSF143243">
    <property type="entry name" value="Nqo5-like"/>
    <property type="match status" value="2"/>
</dbReference>
<dbReference type="GO" id="GO:0050136">
    <property type="term" value="F:NADH dehydrogenase (quinone) (non-electrogenic) activity"/>
    <property type="evidence" value="ECO:0007669"/>
    <property type="project" value="UniProtKB-UniRule"/>
</dbReference>
<keyword evidence="3 4" id="KW-1278">Translocase</keyword>